<proteinExistence type="predicted"/>
<dbReference type="PANTHER" id="PTHR30336">
    <property type="entry name" value="INNER MEMBRANE PROTEIN, PROBABLE PERMEASE"/>
    <property type="match status" value="1"/>
</dbReference>
<dbReference type="PATRIC" id="fig|1195763.3.peg.3466"/>
<dbReference type="EMBL" id="LDOT01000023">
    <property type="protein sequence ID" value="KLV04161.1"/>
    <property type="molecule type" value="Genomic_DNA"/>
</dbReference>
<dbReference type="CDD" id="cd06259">
    <property type="entry name" value="YdcF-like"/>
    <property type="match status" value="1"/>
</dbReference>
<dbReference type="GO" id="GO:0005886">
    <property type="term" value="C:plasma membrane"/>
    <property type="evidence" value="ECO:0007669"/>
    <property type="project" value="TreeGrafter"/>
</dbReference>
<evidence type="ECO:0000259" key="1">
    <source>
        <dbReference type="Pfam" id="PF02698"/>
    </source>
</evidence>
<dbReference type="Proteomes" id="UP000036097">
    <property type="component" value="Unassembled WGS sequence"/>
</dbReference>
<evidence type="ECO:0000313" key="3">
    <source>
        <dbReference type="Proteomes" id="UP000036097"/>
    </source>
</evidence>
<gene>
    <name evidence="2" type="ORF">ABT56_16270</name>
</gene>
<dbReference type="InterPro" id="IPR003848">
    <property type="entry name" value="DUF218"/>
</dbReference>
<dbReference type="InterPro" id="IPR014729">
    <property type="entry name" value="Rossmann-like_a/b/a_fold"/>
</dbReference>
<dbReference type="InterPro" id="IPR051599">
    <property type="entry name" value="Cell_Envelope_Assoc"/>
</dbReference>
<dbReference type="Gene3D" id="3.40.50.620">
    <property type="entry name" value="HUPs"/>
    <property type="match status" value="1"/>
</dbReference>
<dbReference type="RefSeq" id="WP_047879932.1">
    <property type="nucleotide sequence ID" value="NZ_LDOT01000023.1"/>
</dbReference>
<organism evidence="2 3">
    <name type="scientific">Photobacterium aquae</name>
    <dbReference type="NCBI Taxonomy" id="1195763"/>
    <lineage>
        <taxon>Bacteria</taxon>
        <taxon>Pseudomonadati</taxon>
        <taxon>Pseudomonadota</taxon>
        <taxon>Gammaproteobacteria</taxon>
        <taxon>Vibrionales</taxon>
        <taxon>Vibrionaceae</taxon>
        <taxon>Photobacterium</taxon>
    </lineage>
</organism>
<reference evidence="2 3" key="1">
    <citation type="submission" date="2015-05" db="EMBL/GenBank/DDBJ databases">
        <title>Photobacterium galathea sp. nov.</title>
        <authorList>
            <person name="Machado H."/>
            <person name="Gram L."/>
        </authorList>
    </citation>
    <scope>NUCLEOTIDE SEQUENCE [LARGE SCALE GENOMIC DNA]</scope>
    <source>
        <strain evidence="2 3">CGMCC 1.12159</strain>
    </source>
</reference>
<name>A0A0J1GWY8_9GAMM</name>
<protein>
    <recommendedName>
        <fullName evidence="1">DUF218 domain-containing protein</fullName>
    </recommendedName>
</protein>
<accession>A0A0J1GWY8</accession>
<dbReference type="OrthoDB" id="2216870at2"/>
<keyword evidence="3" id="KW-1185">Reference proteome</keyword>
<evidence type="ECO:0000313" key="2">
    <source>
        <dbReference type="EMBL" id="KLV04161.1"/>
    </source>
</evidence>
<dbReference type="AlphaFoldDB" id="A0A0J1GWY8"/>
<comment type="caution">
    <text evidence="2">The sequence shown here is derived from an EMBL/GenBank/DDBJ whole genome shotgun (WGS) entry which is preliminary data.</text>
</comment>
<dbReference type="Pfam" id="PF02698">
    <property type="entry name" value="DUF218"/>
    <property type="match status" value="1"/>
</dbReference>
<feature type="domain" description="DUF218" evidence="1">
    <location>
        <begin position="37"/>
        <end position="143"/>
    </location>
</feature>
<sequence length="215" mass="23812">MSSTAHALAQKVWDYHQLNHTLVPSDGLFVLCSNDLRVAEYAAELYLQGYAPWIAFSGGVGALTEGLFDCSEAEAFAAVAQDMGVPKEAIYIEPASTNTGENIRFTRTLLEDKGISAERLILVQKPFMERRAYATCQRLWPEQAVIVTSPRISLDDYPNESLTYAEVINVMVGDLQRVMDYPQKGFSVKQDVPIDVLSAYEKLVGLGFDGHLIQS</sequence>
<dbReference type="STRING" id="1195763.ABT56_16270"/>
<dbReference type="PANTHER" id="PTHR30336:SF20">
    <property type="entry name" value="DUF218 DOMAIN-CONTAINING PROTEIN"/>
    <property type="match status" value="1"/>
</dbReference>